<keyword evidence="3" id="KW-1185">Reference proteome</keyword>
<dbReference type="InterPro" id="IPR016024">
    <property type="entry name" value="ARM-type_fold"/>
</dbReference>
<evidence type="ECO:0000313" key="2">
    <source>
        <dbReference type="EMBL" id="MBO4208373.1"/>
    </source>
</evidence>
<dbReference type="EMBL" id="WVUH01000191">
    <property type="protein sequence ID" value="MBO4208373.1"/>
    <property type="molecule type" value="Genomic_DNA"/>
</dbReference>
<feature type="compositionally biased region" description="Low complexity" evidence="1">
    <location>
        <begin position="24"/>
        <end position="40"/>
    </location>
</feature>
<name>A0ABS3VV22_MICEH</name>
<dbReference type="RefSeq" id="WP_208815361.1">
    <property type="nucleotide sequence ID" value="NZ_WVUH01000191.1"/>
</dbReference>
<dbReference type="InterPro" id="IPR011989">
    <property type="entry name" value="ARM-like"/>
</dbReference>
<evidence type="ECO:0000256" key="1">
    <source>
        <dbReference type="SAM" id="MobiDB-lite"/>
    </source>
</evidence>
<evidence type="ECO:0000313" key="3">
    <source>
        <dbReference type="Proteomes" id="UP000823521"/>
    </source>
</evidence>
<feature type="compositionally biased region" description="Acidic residues" evidence="1">
    <location>
        <begin position="70"/>
        <end position="82"/>
    </location>
</feature>
<reference evidence="2 3" key="1">
    <citation type="submission" date="2019-12" db="EMBL/GenBank/DDBJ databases">
        <title>Whole genome sequencing of endophytic Actinobacterium Micromonospora sp. MPMI6T.</title>
        <authorList>
            <person name="Evv R."/>
            <person name="Podile A.R."/>
        </authorList>
    </citation>
    <scope>NUCLEOTIDE SEQUENCE [LARGE SCALE GENOMIC DNA]</scope>
    <source>
        <strain evidence="2 3">MPMI6</strain>
    </source>
</reference>
<protein>
    <recommendedName>
        <fullName evidence="4">HEAT repeat-containing protein</fullName>
    </recommendedName>
</protein>
<accession>A0ABS3VV22</accession>
<proteinExistence type="predicted"/>
<comment type="caution">
    <text evidence="2">The sequence shown here is derived from an EMBL/GenBank/DDBJ whole genome shotgun (WGS) entry which is preliminary data.</text>
</comment>
<feature type="region of interest" description="Disordered" evidence="1">
    <location>
        <begin position="1"/>
        <end position="82"/>
    </location>
</feature>
<gene>
    <name evidence="2" type="ORF">GSF22_20520</name>
</gene>
<feature type="compositionally biased region" description="Polar residues" evidence="1">
    <location>
        <begin position="1"/>
        <end position="10"/>
    </location>
</feature>
<dbReference type="Gene3D" id="1.25.10.10">
    <property type="entry name" value="Leucine-rich Repeat Variant"/>
    <property type="match status" value="1"/>
</dbReference>
<organism evidence="2 3">
    <name type="scientific">Micromonospora echinofusca</name>
    <dbReference type="NCBI Taxonomy" id="47858"/>
    <lineage>
        <taxon>Bacteria</taxon>
        <taxon>Bacillati</taxon>
        <taxon>Actinomycetota</taxon>
        <taxon>Actinomycetes</taxon>
        <taxon>Micromonosporales</taxon>
        <taxon>Micromonosporaceae</taxon>
        <taxon>Micromonospora</taxon>
    </lineage>
</organism>
<dbReference type="SUPFAM" id="SSF48371">
    <property type="entry name" value="ARM repeat"/>
    <property type="match status" value="1"/>
</dbReference>
<evidence type="ECO:0008006" key="4">
    <source>
        <dbReference type="Google" id="ProtNLM"/>
    </source>
</evidence>
<dbReference type="Proteomes" id="UP000823521">
    <property type="component" value="Unassembled WGS sequence"/>
</dbReference>
<sequence>MSGLPSSDGSTADRKPGRLPGSGADSPDPAVPGADDPAPDQQSVTDGPGAQVGPRFDGPSGPEGDQGRESEDEYTDEEDEAELPAASDVLARLESLLGLPRIATGTVRVHGQNATGHGATAIGTLNLTTVRSGAGDGVWCQVLSARTVDDMMSAYAPAKTDERLEGHLSRSPLIRLSGRPGTGRFTSACTALARRYGSHRVGLLLAERLSDLVREDSQLDRDHGYVLMVDARQRDLDGMTLVGLAARVGRLASSLVVIGDFGDREIAGDLVEHQPAVPWEIFRAQLGHRLRGRCVAWCASCAGRCVEDYLDQECARQPSLRSYLDGSPQPAEIARLAEAVADTVPRGAELTGLLNRLLPQQLRHRARIILDPADEPGLADLGGTDYLRAFRLATGVLGGCPLTEIRWAAQQLLGPGIGMAGATGSLRQPDLDLLLGVQLREAVVAGETDRSAGVRTLRFSDSDTLLPASLLEVAWSDWGISERLLDWLAGLARTGSSQVRQAAGAAIGWSAGQSTGAVLDVLRALARERQAGVRQVAGVALVAMAMQPELRRPVQVLLDRWAEGTAYERDTVARAYALGLAQVWPETAVTQLRRVAQWRLQRWQNSVVRGLLEVYRGGHADLVVPALVDWVRSPDPEVRRHAARATRTLADQWAPAPRSHWPALLDLIRAGVVQRADVASLWAVALSLPETAYRSWRTLGYWLNQADGHPDVAEACLDLLRATIIDQPLRRRLAHQLRHVWRPVMPHNQLLFRLAPLTLED</sequence>